<dbReference type="KEGG" id="lak:106150767"/>
<feature type="transmembrane region" description="Helical" evidence="2">
    <location>
        <begin position="178"/>
        <end position="202"/>
    </location>
</feature>
<keyword evidence="2" id="KW-1133">Transmembrane helix</keyword>
<protein>
    <submittedName>
        <fullName evidence="5">Uncharacterized protein LOC106150767</fullName>
    </submittedName>
</protein>
<reference evidence="5" key="1">
    <citation type="submission" date="2025-08" db="UniProtKB">
        <authorList>
            <consortium name="RefSeq"/>
        </authorList>
    </citation>
    <scope>IDENTIFICATION</scope>
    <source>
        <tissue evidence="5">Gonads</tissue>
    </source>
</reference>
<dbReference type="RefSeq" id="XP_013379203.1">
    <property type="nucleotide sequence ID" value="XM_013523749.1"/>
</dbReference>
<accession>A0A1S3GZM7</accession>
<evidence type="ECO:0000259" key="3">
    <source>
        <dbReference type="PROSITE" id="PS50050"/>
    </source>
</evidence>
<evidence type="ECO:0000256" key="2">
    <source>
        <dbReference type="SAM" id="Phobius"/>
    </source>
</evidence>
<keyword evidence="4" id="KW-1185">Reference proteome</keyword>
<evidence type="ECO:0000256" key="1">
    <source>
        <dbReference type="PROSITE-ProRule" id="PRU00206"/>
    </source>
</evidence>
<dbReference type="AlphaFoldDB" id="A0A1S3GZM7"/>
<dbReference type="Proteomes" id="UP000085678">
    <property type="component" value="Unplaced"/>
</dbReference>
<evidence type="ECO:0000313" key="4">
    <source>
        <dbReference type="Proteomes" id="UP000085678"/>
    </source>
</evidence>
<name>A0A1S3GZM7_LINAN</name>
<dbReference type="InParanoid" id="A0A1S3GZM7"/>
<comment type="caution">
    <text evidence="1">Lacks conserved residue(s) required for the propagation of feature annotation.</text>
</comment>
<feature type="repeat" description="TNFR-Cys" evidence="1">
    <location>
        <begin position="118"/>
        <end position="160"/>
    </location>
</feature>
<sequence>MPGLFFVSDIHVFTLGYPSPLTRKILLVQTTFVLLMAINQVSAADSSDSLTTRRRYNTVGHATVGTSTIAYPKCQIHREYLKRMRNGSVECVSCDHHCVPGWGIALWCQGFMNTVCQQCVDGVTFSYQGGAKTERVCRKCNTCQNGNVIRNCTKFEDAKCSRTNKNMTDVDHRHHHTVILWTTLSSTLLLVFVIMIVLVVYVMKRNKMFSKLVTKNLHISFKRLNNMDSSQLLHPDGNDSQSEQQINA</sequence>
<dbReference type="PROSITE" id="PS00652">
    <property type="entry name" value="TNFR_NGFR_1"/>
    <property type="match status" value="1"/>
</dbReference>
<keyword evidence="2" id="KW-0472">Membrane</keyword>
<proteinExistence type="predicted"/>
<dbReference type="InterPro" id="IPR001368">
    <property type="entry name" value="TNFR/NGFR_Cys_rich_reg"/>
</dbReference>
<dbReference type="OrthoDB" id="10061577at2759"/>
<dbReference type="GeneID" id="106150767"/>
<keyword evidence="2" id="KW-0812">Transmembrane</keyword>
<organism evidence="4 5">
    <name type="scientific">Lingula anatina</name>
    <name type="common">Brachiopod</name>
    <name type="synonym">Lingula unguis</name>
    <dbReference type="NCBI Taxonomy" id="7574"/>
    <lineage>
        <taxon>Eukaryota</taxon>
        <taxon>Metazoa</taxon>
        <taxon>Spiralia</taxon>
        <taxon>Lophotrochozoa</taxon>
        <taxon>Brachiopoda</taxon>
        <taxon>Linguliformea</taxon>
        <taxon>Lingulata</taxon>
        <taxon>Lingulida</taxon>
        <taxon>Linguloidea</taxon>
        <taxon>Lingulidae</taxon>
        <taxon>Lingula</taxon>
    </lineage>
</organism>
<feature type="domain" description="TNFR-Cys" evidence="3">
    <location>
        <begin position="118"/>
        <end position="160"/>
    </location>
</feature>
<evidence type="ECO:0000313" key="5">
    <source>
        <dbReference type="RefSeq" id="XP_013379203.1"/>
    </source>
</evidence>
<dbReference type="Gene3D" id="2.10.50.10">
    <property type="entry name" value="Tumor Necrosis Factor Receptor, subunit A, domain 2"/>
    <property type="match status" value="1"/>
</dbReference>
<gene>
    <name evidence="5" type="primary">LOC106150767</name>
</gene>
<dbReference type="PROSITE" id="PS50050">
    <property type="entry name" value="TNFR_NGFR_2"/>
    <property type="match status" value="1"/>
</dbReference>